<evidence type="ECO:0000313" key="3">
    <source>
        <dbReference type="Proteomes" id="UP000095087"/>
    </source>
</evidence>
<accession>A0A1E2RWY4</accession>
<dbReference type="Gene3D" id="3.10.620.30">
    <property type="match status" value="1"/>
</dbReference>
<protein>
    <submittedName>
        <fullName evidence="2">Transglutaminase-like superfamily protein</fullName>
    </submittedName>
</protein>
<evidence type="ECO:0000259" key="1">
    <source>
        <dbReference type="SMART" id="SM00460"/>
    </source>
</evidence>
<dbReference type="PANTHER" id="PTHR33490:SF1">
    <property type="entry name" value="SLL1233 PROTEIN"/>
    <property type="match status" value="1"/>
</dbReference>
<keyword evidence="3" id="KW-1185">Reference proteome</keyword>
<dbReference type="STRING" id="1177755.A7A08_02336"/>
<sequence>MIRPRDGHNMRVLDSRLAVSPQAEVHWTFDTFGNSVALLTFHKEADELVLVSELVLRRYGLDEPMARIERHARGYPFQYGREDSIDLGPLLTVHCEEDRATVERWISEKIPDLPKRSLRVLDLLSTAIHESFAYSRRDAYGVQSPGETIRTASGTCRDFAYLFMEAARSLGFAARFVTGYLYDPSGDTGVGIAMTGGGATHAWADVFIPGAGWIEFDPTNRLVAGLNLVPVATTRTPAQAVPVSGSYQRNGAGFLGMSVDVSVTQST</sequence>
<organism evidence="2 3">
    <name type="scientific">Methyloligella halotolerans</name>
    <dbReference type="NCBI Taxonomy" id="1177755"/>
    <lineage>
        <taxon>Bacteria</taxon>
        <taxon>Pseudomonadati</taxon>
        <taxon>Pseudomonadota</taxon>
        <taxon>Alphaproteobacteria</taxon>
        <taxon>Hyphomicrobiales</taxon>
        <taxon>Hyphomicrobiaceae</taxon>
        <taxon>Methyloligella</taxon>
    </lineage>
</organism>
<reference evidence="2 3" key="1">
    <citation type="submission" date="2016-07" db="EMBL/GenBank/DDBJ databases">
        <title>Draft genome sequence of Methyloligella halotolerans C2T (VKM B-2706T=CCUG 61687T=DSM 25045T), a halotolerant polyhydroxybutyrate accumulating methylotroph.</title>
        <authorList>
            <person name="Vasilenko O.V."/>
            <person name="Doronina N.V."/>
            <person name="Poroshina M.N."/>
            <person name="Tarlachkov S.V."/>
            <person name="Trotsenko Y.A."/>
        </authorList>
    </citation>
    <scope>NUCLEOTIDE SEQUENCE [LARGE SCALE GENOMIC DNA]</scope>
    <source>
        <strain evidence="2 3">VKM B-2706</strain>
    </source>
</reference>
<dbReference type="PANTHER" id="PTHR33490">
    <property type="entry name" value="BLR5614 PROTEIN-RELATED"/>
    <property type="match status" value="1"/>
</dbReference>
<dbReference type="InterPro" id="IPR013589">
    <property type="entry name" value="Bac_transglu_N"/>
</dbReference>
<proteinExistence type="predicted"/>
<dbReference type="InterPro" id="IPR038765">
    <property type="entry name" value="Papain-like_cys_pep_sf"/>
</dbReference>
<dbReference type="InterPro" id="IPR002931">
    <property type="entry name" value="Transglutaminase-like"/>
</dbReference>
<comment type="caution">
    <text evidence="2">The sequence shown here is derived from an EMBL/GenBank/DDBJ whole genome shotgun (WGS) entry which is preliminary data.</text>
</comment>
<dbReference type="Pfam" id="PF01841">
    <property type="entry name" value="Transglut_core"/>
    <property type="match status" value="1"/>
</dbReference>
<feature type="domain" description="Transglutaminase-like" evidence="1">
    <location>
        <begin position="148"/>
        <end position="220"/>
    </location>
</feature>
<dbReference type="SMART" id="SM00460">
    <property type="entry name" value="TGc"/>
    <property type="match status" value="1"/>
</dbReference>
<dbReference type="EMBL" id="MASI01000006">
    <property type="protein sequence ID" value="ODA66569.1"/>
    <property type="molecule type" value="Genomic_DNA"/>
</dbReference>
<dbReference type="AlphaFoldDB" id="A0A1E2RWY4"/>
<dbReference type="Proteomes" id="UP000095087">
    <property type="component" value="Unassembled WGS sequence"/>
</dbReference>
<dbReference type="SUPFAM" id="SSF54001">
    <property type="entry name" value="Cysteine proteinases"/>
    <property type="match status" value="1"/>
</dbReference>
<gene>
    <name evidence="2" type="ORF">A7A08_02336</name>
</gene>
<name>A0A1E2RWY4_9HYPH</name>
<evidence type="ECO:0000313" key="2">
    <source>
        <dbReference type="EMBL" id="ODA66569.1"/>
    </source>
</evidence>
<dbReference type="Pfam" id="PF08379">
    <property type="entry name" value="Bact_transglu_N"/>
    <property type="match status" value="1"/>
</dbReference>